<protein>
    <submittedName>
        <fullName evidence="2">Uncharacterized protein</fullName>
    </submittedName>
</protein>
<dbReference type="EMBL" id="BLZA01000030">
    <property type="protein sequence ID" value="GHJ88246.1"/>
    <property type="molecule type" value="Genomic_DNA"/>
</dbReference>
<reference evidence="2" key="1">
    <citation type="submission" date="2020-07" db="EMBL/GenBank/DDBJ databases">
        <title>Draft Genome Sequence of a Deep-Sea Yeast, Naganishia (Cryptococcus) liquefaciens strain N6.</title>
        <authorList>
            <person name="Han Y.W."/>
            <person name="Kajitani R."/>
            <person name="Morimoto H."/>
            <person name="Parhat M."/>
            <person name="Tsubouchi H."/>
            <person name="Bakenova O."/>
            <person name="Ogata M."/>
            <person name="Argunhan B."/>
            <person name="Aoki R."/>
            <person name="Kajiwara S."/>
            <person name="Itoh T."/>
            <person name="Iwasaki H."/>
        </authorList>
    </citation>
    <scope>NUCLEOTIDE SEQUENCE</scope>
    <source>
        <strain evidence="2">N6</strain>
    </source>
</reference>
<feature type="region of interest" description="Disordered" evidence="1">
    <location>
        <begin position="51"/>
        <end position="101"/>
    </location>
</feature>
<evidence type="ECO:0000313" key="3">
    <source>
        <dbReference type="Proteomes" id="UP000620104"/>
    </source>
</evidence>
<feature type="compositionally biased region" description="Basic and acidic residues" evidence="1">
    <location>
        <begin position="60"/>
        <end position="81"/>
    </location>
</feature>
<proteinExistence type="predicted"/>
<keyword evidence="3" id="KW-1185">Reference proteome</keyword>
<dbReference type="AlphaFoldDB" id="A0A8H3TVC8"/>
<evidence type="ECO:0000313" key="2">
    <source>
        <dbReference type="EMBL" id="GHJ88246.1"/>
    </source>
</evidence>
<name>A0A8H3TVC8_9TREE</name>
<comment type="caution">
    <text evidence="2">The sequence shown here is derived from an EMBL/GenBank/DDBJ whole genome shotgun (WGS) entry which is preliminary data.</text>
</comment>
<dbReference type="OrthoDB" id="5304367at2759"/>
<gene>
    <name evidence="2" type="ORF">NliqN6_4648</name>
</gene>
<accession>A0A8H3TVC8</accession>
<sequence length="101" mass="11351">MPPIRHRDLRVPLAAFTMVFILGSFIHSSIGHAKIGAAQQKAVHYEQALERRKHLGMDAGDQRAERERVRRERGWASRAEAEAEAEAQANTSRVGQAEHKV</sequence>
<organism evidence="2 3">
    <name type="scientific">Naganishia liquefaciens</name>
    <dbReference type="NCBI Taxonomy" id="104408"/>
    <lineage>
        <taxon>Eukaryota</taxon>
        <taxon>Fungi</taxon>
        <taxon>Dikarya</taxon>
        <taxon>Basidiomycota</taxon>
        <taxon>Agaricomycotina</taxon>
        <taxon>Tremellomycetes</taxon>
        <taxon>Filobasidiales</taxon>
        <taxon>Filobasidiaceae</taxon>
        <taxon>Naganishia</taxon>
    </lineage>
</organism>
<dbReference type="Proteomes" id="UP000620104">
    <property type="component" value="Unassembled WGS sequence"/>
</dbReference>
<evidence type="ECO:0000256" key="1">
    <source>
        <dbReference type="SAM" id="MobiDB-lite"/>
    </source>
</evidence>